<protein>
    <submittedName>
        <fullName evidence="2">Secreted protein</fullName>
    </submittedName>
</protein>
<evidence type="ECO:0000313" key="1">
    <source>
        <dbReference type="Proteomes" id="UP000050741"/>
    </source>
</evidence>
<organism evidence="1 2">
    <name type="scientific">Globodera pallida</name>
    <name type="common">Potato cyst nematode worm</name>
    <name type="synonym">Heterodera pallida</name>
    <dbReference type="NCBI Taxonomy" id="36090"/>
    <lineage>
        <taxon>Eukaryota</taxon>
        <taxon>Metazoa</taxon>
        <taxon>Ecdysozoa</taxon>
        <taxon>Nematoda</taxon>
        <taxon>Chromadorea</taxon>
        <taxon>Rhabditida</taxon>
        <taxon>Tylenchina</taxon>
        <taxon>Tylenchomorpha</taxon>
        <taxon>Tylenchoidea</taxon>
        <taxon>Heteroderidae</taxon>
        <taxon>Heteroderinae</taxon>
        <taxon>Globodera</taxon>
    </lineage>
</organism>
<dbReference type="AlphaFoldDB" id="A0A183BQN4"/>
<reference evidence="2" key="3">
    <citation type="submission" date="2016-06" db="UniProtKB">
        <authorList>
            <consortium name="WormBaseParasite"/>
        </authorList>
    </citation>
    <scope>IDENTIFICATION</scope>
</reference>
<sequence length="107" mass="12234">MWLTALTGSLTKVGGSGGGGRNAAAIQLRPLMIPIKIIERNDAAVVVPRGFVGIERIFPFNRRRWWRRKFLLMMLTQKMVLVELLVHVVHWEVVTDQTEKPTVPRIF</sequence>
<proteinExistence type="predicted"/>
<accession>A0A183BQN4</accession>
<reference evidence="1" key="2">
    <citation type="submission" date="2014-05" db="EMBL/GenBank/DDBJ databases">
        <title>The genome and life-stage specific transcriptomes of Globodera pallida elucidate key aspects of plant parasitism by a cyst nematode.</title>
        <authorList>
            <person name="Cotton J.A."/>
            <person name="Lilley C.J."/>
            <person name="Jones L.M."/>
            <person name="Kikuchi T."/>
            <person name="Reid A.J."/>
            <person name="Thorpe P."/>
            <person name="Tsai I.J."/>
            <person name="Beasley H."/>
            <person name="Blok V."/>
            <person name="Cock P.J.A."/>
            <person name="Van den Akker S.E."/>
            <person name="Holroyd N."/>
            <person name="Hunt M."/>
            <person name="Mantelin S."/>
            <person name="Naghra H."/>
            <person name="Pain A."/>
            <person name="Palomares-Rius J.E."/>
            <person name="Zarowiecki M."/>
            <person name="Berriman M."/>
            <person name="Jones J.T."/>
            <person name="Urwin P.E."/>
        </authorList>
    </citation>
    <scope>NUCLEOTIDE SEQUENCE [LARGE SCALE GENOMIC DNA]</scope>
    <source>
        <strain evidence="1">Lindley</strain>
    </source>
</reference>
<dbReference type="Proteomes" id="UP000050741">
    <property type="component" value="Unassembled WGS sequence"/>
</dbReference>
<keyword evidence="1" id="KW-1185">Reference proteome</keyword>
<reference evidence="1" key="1">
    <citation type="submission" date="2013-12" db="EMBL/GenBank/DDBJ databases">
        <authorList>
            <person name="Aslett M."/>
        </authorList>
    </citation>
    <scope>NUCLEOTIDE SEQUENCE [LARGE SCALE GENOMIC DNA]</scope>
    <source>
        <strain evidence="1">Lindley</strain>
    </source>
</reference>
<dbReference type="WBParaSite" id="GPLIN_000292000">
    <property type="protein sequence ID" value="GPLIN_000292000"/>
    <property type="gene ID" value="GPLIN_000292000"/>
</dbReference>
<name>A0A183BQN4_GLOPA</name>
<evidence type="ECO:0000313" key="2">
    <source>
        <dbReference type="WBParaSite" id="GPLIN_000292000"/>
    </source>
</evidence>